<feature type="compositionally biased region" description="Basic residues" evidence="1">
    <location>
        <begin position="289"/>
        <end position="302"/>
    </location>
</feature>
<protein>
    <submittedName>
        <fullName evidence="2">Uncharacterized protein</fullName>
    </submittedName>
</protein>
<dbReference type="GO" id="GO:0005654">
    <property type="term" value="C:nucleoplasm"/>
    <property type="evidence" value="ECO:0007669"/>
    <property type="project" value="TreeGrafter"/>
</dbReference>
<feature type="compositionally biased region" description="Basic and acidic residues" evidence="1">
    <location>
        <begin position="375"/>
        <end position="392"/>
    </location>
</feature>
<feature type="compositionally biased region" description="Basic and acidic residues" evidence="1">
    <location>
        <begin position="867"/>
        <end position="880"/>
    </location>
</feature>
<feature type="compositionally biased region" description="Polar residues" evidence="1">
    <location>
        <begin position="1521"/>
        <end position="1551"/>
    </location>
</feature>
<feature type="compositionally biased region" description="Basic and acidic residues" evidence="1">
    <location>
        <begin position="1700"/>
        <end position="1711"/>
    </location>
</feature>
<keyword evidence="3" id="KW-1185">Reference proteome</keyword>
<dbReference type="GO" id="GO:0045814">
    <property type="term" value="P:negative regulation of gene expression, epigenetic"/>
    <property type="evidence" value="ECO:0007669"/>
    <property type="project" value="InterPro"/>
</dbReference>
<feature type="compositionally biased region" description="Polar residues" evidence="1">
    <location>
        <begin position="1121"/>
        <end position="1132"/>
    </location>
</feature>
<accession>A0A8C0U822</accession>
<dbReference type="Ensembl" id="ENSCCET00000006261.1">
    <property type="protein sequence ID" value="ENSCCEP00000003748.1"/>
    <property type="gene ID" value="ENSCCEG00000004183.1"/>
</dbReference>
<feature type="compositionally biased region" description="Low complexity" evidence="1">
    <location>
        <begin position="1270"/>
        <end position="1295"/>
    </location>
</feature>
<feature type="compositionally biased region" description="Basic and acidic residues" evidence="1">
    <location>
        <begin position="1021"/>
        <end position="1033"/>
    </location>
</feature>
<feature type="region of interest" description="Disordered" evidence="1">
    <location>
        <begin position="107"/>
        <end position="133"/>
    </location>
</feature>
<name>A0A8C0U822_CYACU</name>
<evidence type="ECO:0000313" key="3">
    <source>
        <dbReference type="Proteomes" id="UP000694410"/>
    </source>
</evidence>
<feature type="region of interest" description="Disordered" evidence="1">
    <location>
        <begin position="363"/>
        <end position="457"/>
    </location>
</feature>
<dbReference type="PANTHER" id="PTHR16207">
    <property type="entry name" value="SET DOMAIN-CONTAINING PROTEIN"/>
    <property type="match status" value="1"/>
</dbReference>
<feature type="compositionally biased region" description="Basic and acidic residues" evidence="1">
    <location>
        <begin position="937"/>
        <end position="954"/>
    </location>
</feature>
<dbReference type="InterPro" id="IPR046432">
    <property type="entry name" value="TASOR"/>
</dbReference>
<feature type="compositionally biased region" description="Acidic residues" evidence="1">
    <location>
        <begin position="1034"/>
        <end position="1045"/>
    </location>
</feature>
<evidence type="ECO:0000313" key="2">
    <source>
        <dbReference type="Ensembl" id="ENSCCEP00000003748.1"/>
    </source>
</evidence>
<sequence length="1711" mass="183145">MELTELRKKLPEAAFRKKNYTGNDVCFQGFFCSLYEVEISAKDRSRLDPLLEKLKEKELAILKFLRERGALLLLPARGLPRERAALAEDPGGLVALFLFPAPRGLPVEKRDLTDPTDPEDPKDPKEGGARSDFSLKISSVLPGLRYALRKAADDSSGIPSRNGSWIQEHLQEYSKLQENSNLQENSKLQENSNFQENSKLQESSQPVPDPSSPSSSRDEGAASSQKLPERSLAQLRRYLSDPDGYALGIAAALECLSGNSGSDSGNPSTPPDGFSKSFTSPTKPWGRENRRKSSRILRKTRIPGKNDGGSEEEAEKKSSASSFPKKSGSGRNSGQPMLKLANLKLPHGRKRGAEVLVAEIVHKDGDSAPDAPSLESKRPKTLEKIPETKKIPEGGAKAGKSKTQKNPEKSASKTPEKRREENGRADPPSSESQSSGAAIPGNSLYPSAIPDFSLPDSQCESHALNLLAELALSSCIPAFLPEDSGNSRLAPFPISDHKYHRAEKQSRKSSPSRNLPEKSHPDIPASPPAEKTSGISSGNPEESREESQSSELDTRSIISAEHSYASPMPDDPKKTGNSKGNSHPDLIAPSKSGSRNSSAAPLVGKVLPFRHQRSGASELPGFPGKKEDFSKRHTVKVSGNSLRITCRWEEEYLFHLDSRYTNDALEKTVVRALHGPWSPEIPDDVEGMKLILHISGRFPELSDDSQDCFGFETRPADSGSDPDQIPSSSLDPRIPSQPERSPADSQTDADGAVGAVDSTVSSSSGELPRGEEEEEEEEPSSTSCAEGLSLQENSRKNLDMADREPEAVSGESARDVSSVSKEEPLMDALSPSQDLRSPSKSRDAPSPENPGIQTPNSSTWTTPHSPQENREEQEIQREGEGGSGSGPGPPEDEEGTGDSRDSLEVEDDPQPPCDSVPLEANPGSAEPGGAAEESQEPSEHSEKEEREVEEKEKEELEDESPFLGPVGLVLSESSDAEMECERNPGNSAAPGELDLPEEDPVPSPTSPASPCPDGAGNDPRAFPEETEPNRDELPDPWDSPEDPGSDWDGLGSGSPGGPGSPPRTSPARGAQPDSGSESPGAAADALGNGSRWKNRDSPSGERWEHAGSAESPRGQGMALSPDSSSICLTSPDGSVDPWAAPEDPPGGSDHFPRLCGDGADPDLDSRDAEECNGSRSPAAGGAEELEDPTGSGHGRESPLDYLDVEDECRAGHGEDAFLGTENSPGNDGRSAEIEPEIPLHHQHLEWEPSSSSSPGVSAIKELPRQQRSFPSPSGDAAPISPAAGGSGAGAAAAPGRRQSVLCRLWKPCRDGGAVQVSVAAWSPDGSLDPGRSREPENSPDPRSPAQPGSAPLSPPWDEATEPGSPFPEDLPGTFPRSPDSARCSGSCGSPGSRDGEQPFPPQDPEGDGIPSPAPFPAWECPQPEPWDSCEHNPEGSPVFPDPDCAEAGEGEIPASPIPASPWDEHGDVPGENLEFSEAEDFSDGLPREEQLPSQDADEGSAFRDPSENSFGDSDQEYWEGNSHSPIPSRNSCTMQSTDAAGSRTTQDSSPGSPGHTEQHRGIPWDSRMAPAGQCRERTGKFQHPKRCGRRSQESHLARSLLGTWRGSEGITQSTLDMECLRFHYKLKEILRNVKHPFSTSKSIFPMVFPAGSGSVPPSPRSRSPLRVTIPLPAGLRCRSHGSPSRDSRECRKAAPRLGKLRYERVPSEPHG</sequence>
<reference evidence="2" key="2">
    <citation type="submission" date="2025-09" db="UniProtKB">
        <authorList>
            <consortium name="Ensembl"/>
        </authorList>
    </citation>
    <scope>IDENTIFICATION</scope>
</reference>
<feature type="region of interest" description="Disordered" evidence="1">
    <location>
        <begin position="256"/>
        <end position="349"/>
    </location>
</feature>
<feature type="region of interest" description="Disordered" evidence="1">
    <location>
        <begin position="183"/>
        <end position="235"/>
    </location>
</feature>
<reference evidence="2" key="1">
    <citation type="submission" date="2025-08" db="UniProtKB">
        <authorList>
            <consortium name="Ensembl"/>
        </authorList>
    </citation>
    <scope>IDENTIFICATION</scope>
</reference>
<feature type="compositionally biased region" description="Low complexity" evidence="1">
    <location>
        <begin position="1382"/>
        <end position="1392"/>
    </location>
</feature>
<evidence type="ECO:0000256" key="1">
    <source>
        <dbReference type="SAM" id="MobiDB-lite"/>
    </source>
</evidence>
<feature type="compositionally biased region" description="Polar residues" evidence="1">
    <location>
        <begin position="183"/>
        <end position="200"/>
    </location>
</feature>
<feature type="compositionally biased region" description="Basic and acidic residues" evidence="1">
    <location>
        <begin position="405"/>
        <end position="424"/>
    </location>
</feature>
<feature type="compositionally biased region" description="Basic and acidic residues" evidence="1">
    <location>
        <begin position="1093"/>
        <end position="1107"/>
    </location>
</feature>
<dbReference type="PANTHER" id="PTHR16207:SF10">
    <property type="entry name" value="PROTEIN TASOR 2"/>
    <property type="match status" value="1"/>
</dbReference>
<feature type="compositionally biased region" description="Basic and acidic residues" evidence="1">
    <location>
        <begin position="107"/>
        <end position="129"/>
    </location>
</feature>
<feature type="region of interest" description="Disordered" evidence="1">
    <location>
        <begin position="478"/>
        <end position="599"/>
    </location>
</feature>
<dbReference type="Proteomes" id="UP000694410">
    <property type="component" value="Unplaced"/>
</dbReference>
<feature type="compositionally biased region" description="Low complexity" evidence="1">
    <location>
        <begin position="257"/>
        <end position="273"/>
    </location>
</feature>
<feature type="compositionally biased region" description="Basic and acidic residues" evidence="1">
    <location>
        <begin position="1683"/>
        <end position="1692"/>
    </location>
</feature>
<organism evidence="2 3">
    <name type="scientific">Cyanistes caeruleus</name>
    <name type="common">Eurasian blue tit</name>
    <name type="synonym">Parus caeruleus</name>
    <dbReference type="NCBI Taxonomy" id="156563"/>
    <lineage>
        <taxon>Eukaryota</taxon>
        <taxon>Metazoa</taxon>
        <taxon>Chordata</taxon>
        <taxon>Craniata</taxon>
        <taxon>Vertebrata</taxon>
        <taxon>Euteleostomi</taxon>
        <taxon>Archelosauria</taxon>
        <taxon>Archosauria</taxon>
        <taxon>Dinosauria</taxon>
        <taxon>Saurischia</taxon>
        <taxon>Theropoda</taxon>
        <taxon>Coelurosauria</taxon>
        <taxon>Aves</taxon>
        <taxon>Neognathae</taxon>
        <taxon>Neoaves</taxon>
        <taxon>Telluraves</taxon>
        <taxon>Australaves</taxon>
        <taxon>Passeriformes</taxon>
        <taxon>Paridae</taxon>
        <taxon>Cyanistes</taxon>
    </lineage>
</organism>
<proteinExistence type="predicted"/>
<feature type="compositionally biased region" description="Basic and acidic residues" evidence="1">
    <location>
        <begin position="1229"/>
        <end position="1246"/>
    </location>
</feature>
<feature type="compositionally biased region" description="Basic residues" evidence="1">
    <location>
        <begin position="1580"/>
        <end position="1589"/>
    </location>
</feature>
<feature type="compositionally biased region" description="Basic and acidic residues" evidence="1">
    <location>
        <begin position="793"/>
        <end position="806"/>
    </location>
</feature>
<feature type="compositionally biased region" description="Pro residues" evidence="1">
    <location>
        <begin position="1001"/>
        <end position="1010"/>
    </location>
</feature>
<feature type="region of interest" description="Disordered" evidence="1">
    <location>
        <begin position="703"/>
        <end position="1296"/>
    </location>
</feature>
<feature type="compositionally biased region" description="Polar residues" evidence="1">
    <location>
        <begin position="851"/>
        <end position="866"/>
    </location>
</feature>
<feature type="compositionally biased region" description="Low complexity" evidence="1">
    <location>
        <begin position="319"/>
        <end position="330"/>
    </location>
</feature>
<feature type="region of interest" description="Disordered" evidence="1">
    <location>
        <begin position="1673"/>
        <end position="1711"/>
    </location>
</feature>
<feature type="region of interest" description="Disordered" evidence="1">
    <location>
        <begin position="1319"/>
        <end position="1594"/>
    </location>
</feature>